<reference evidence="3" key="1">
    <citation type="submission" date="2016-06" db="UniProtKB">
        <authorList>
            <consortium name="WormBaseParasite"/>
        </authorList>
    </citation>
    <scope>IDENTIFICATION</scope>
</reference>
<proteinExistence type="predicted"/>
<dbReference type="AlphaFoldDB" id="A0A183J6C6"/>
<evidence type="ECO:0000313" key="3">
    <source>
        <dbReference type="WBParaSite" id="SBAD_0001181001-mRNA-1"/>
    </source>
</evidence>
<dbReference type="Proteomes" id="UP000270296">
    <property type="component" value="Unassembled WGS sequence"/>
</dbReference>
<dbReference type="GO" id="GO:1990504">
    <property type="term" value="P:dense core granule exocytosis"/>
    <property type="evidence" value="ECO:0007669"/>
    <property type="project" value="InterPro"/>
</dbReference>
<dbReference type="EMBL" id="UZAM01015628">
    <property type="protein sequence ID" value="VDP39949.1"/>
    <property type="molecule type" value="Genomic_DNA"/>
</dbReference>
<gene>
    <name evidence="1" type="ORF">SBAD_LOCUS11423</name>
</gene>
<dbReference type="InterPro" id="IPR033227">
    <property type="entry name" value="CAPS"/>
</dbReference>
<name>A0A183J6C6_9BILA</name>
<keyword evidence="2" id="KW-1185">Reference proteome</keyword>
<dbReference type="GO" id="GO:0016079">
    <property type="term" value="P:synaptic vesicle exocytosis"/>
    <property type="evidence" value="ECO:0007669"/>
    <property type="project" value="InterPro"/>
</dbReference>
<sequence length="304" mass="35292">MHIYNFRLKAEHEEETRRRRLQIYVCVARCIAYNFNAKQQTDIAKRLPKVTKQELGRIKERFGAFVRGEIQIVVDEAFTNVVQSFSEVLNSDRTLNMVLAGGFSASDFRELFRKIIEKRLKETVINSWMAKFEYIYHSEEENVGRKSKPRCAQNPNADAVLSNEQLYDLFQQILGVKKFEHQLIFNALQLDNPDEQAAVIRRELDSRIQMVQEMAKDRKLMPKFVVKDMETLYLDEMRSAVNLLVSNLESVPVNPKGSSLSKKSFRARSRSRCCPYHTVFILPFILPLGRDTTTARTHFSSTGK</sequence>
<evidence type="ECO:0000313" key="2">
    <source>
        <dbReference type="Proteomes" id="UP000270296"/>
    </source>
</evidence>
<reference evidence="1 2" key="2">
    <citation type="submission" date="2018-11" db="EMBL/GenBank/DDBJ databases">
        <authorList>
            <consortium name="Pathogen Informatics"/>
        </authorList>
    </citation>
    <scope>NUCLEOTIDE SEQUENCE [LARGE SCALE GENOMIC DNA]</scope>
</reference>
<dbReference type="GO" id="GO:0098793">
    <property type="term" value="C:presynapse"/>
    <property type="evidence" value="ECO:0007669"/>
    <property type="project" value="GOC"/>
</dbReference>
<dbReference type="PANTHER" id="PTHR12166">
    <property type="entry name" value="CALCIUM-DEPENDENT SECRETION ACTIVATOR"/>
    <property type="match status" value="1"/>
</dbReference>
<organism evidence="3">
    <name type="scientific">Soboliphyme baturini</name>
    <dbReference type="NCBI Taxonomy" id="241478"/>
    <lineage>
        <taxon>Eukaryota</taxon>
        <taxon>Metazoa</taxon>
        <taxon>Ecdysozoa</taxon>
        <taxon>Nematoda</taxon>
        <taxon>Enoplea</taxon>
        <taxon>Dorylaimia</taxon>
        <taxon>Dioctophymatida</taxon>
        <taxon>Dioctophymatoidea</taxon>
        <taxon>Soboliphymatidae</taxon>
        <taxon>Soboliphyme</taxon>
    </lineage>
</organism>
<dbReference type="WBParaSite" id="SBAD_0001181001-mRNA-1">
    <property type="protein sequence ID" value="SBAD_0001181001-mRNA-1"/>
    <property type="gene ID" value="SBAD_0001181001"/>
</dbReference>
<protein>
    <submittedName>
        <fullName evidence="3">SRP_SPB domain-containing protein</fullName>
    </submittedName>
</protein>
<evidence type="ECO:0000313" key="1">
    <source>
        <dbReference type="EMBL" id="VDP39949.1"/>
    </source>
</evidence>
<accession>A0A183J6C6</accession>
<dbReference type="OrthoDB" id="10063282at2759"/>
<dbReference type="PANTHER" id="PTHR12166:SF8">
    <property type="entry name" value="CALCIUM-DEPENDENT SECRETION ACTIVATOR"/>
    <property type="match status" value="1"/>
</dbReference>